<keyword evidence="16" id="KW-1185">Reference proteome</keyword>
<evidence type="ECO:0000256" key="10">
    <source>
        <dbReference type="ARBA" id="ARBA00023157"/>
    </source>
</evidence>
<dbReference type="Gene3D" id="3.90.1480.20">
    <property type="entry name" value="Glycosyl transferase family 29"/>
    <property type="match status" value="1"/>
</dbReference>
<keyword evidence="8" id="KW-0333">Golgi apparatus</keyword>
<dbReference type="InterPro" id="IPR012163">
    <property type="entry name" value="Sialyl_trans"/>
</dbReference>
<keyword evidence="5 14" id="KW-0812">Transmembrane</keyword>
<evidence type="ECO:0000313" key="16">
    <source>
        <dbReference type="Proteomes" id="UP001235939"/>
    </source>
</evidence>
<dbReference type="PIRSF" id="PIRSF005557">
    <property type="entry name" value="Sialyl_trans"/>
    <property type="match status" value="1"/>
</dbReference>
<dbReference type="EMBL" id="CP092874">
    <property type="protein sequence ID" value="UYV75232.1"/>
    <property type="molecule type" value="Genomic_DNA"/>
</dbReference>
<dbReference type="EC" id="2.4.3.1" evidence="13"/>
<comment type="subcellular location">
    <subcellularLocation>
        <location evidence="1">Golgi apparatus</location>
        <location evidence="1">Golgi stack membrane</location>
        <topology evidence="1">Single-pass type II membrane protein</topology>
    </subcellularLocation>
</comment>
<keyword evidence="9 14" id="KW-0472">Membrane</keyword>
<dbReference type="Pfam" id="PF00777">
    <property type="entry name" value="Glyco_transf_29"/>
    <property type="match status" value="1"/>
</dbReference>
<keyword evidence="6" id="KW-0735">Signal-anchor</keyword>
<feature type="transmembrane region" description="Helical" evidence="14">
    <location>
        <begin position="6"/>
        <end position="29"/>
    </location>
</feature>
<evidence type="ECO:0000256" key="3">
    <source>
        <dbReference type="ARBA" id="ARBA00022676"/>
    </source>
</evidence>
<keyword evidence="7 14" id="KW-1133">Transmembrane helix</keyword>
<evidence type="ECO:0000256" key="2">
    <source>
        <dbReference type="ARBA" id="ARBA00006003"/>
    </source>
</evidence>
<evidence type="ECO:0000256" key="14">
    <source>
        <dbReference type="SAM" id="Phobius"/>
    </source>
</evidence>
<dbReference type="InterPro" id="IPR001675">
    <property type="entry name" value="Glyco_trans_29"/>
</dbReference>
<evidence type="ECO:0000256" key="1">
    <source>
        <dbReference type="ARBA" id="ARBA00004447"/>
    </source>
</evidence>
<evidence type="ECO:0000256" key="4">
    <source>
        <dbReference type="ARBA" id="ARBA00022679"/>
    </source>
</evidence>
<evidence type="ECO:0000256" key="13">
    <source>
        <dbReference type="ARBA" id="ARBA00034329"/>
    </source>
</evidence>
<evidence type="ECO:0000256" key="5">
    <source>
        <dbReference type="ARBA" id="ARBA00022692"/>
    </source>
</evidence>
<evidence type="ECO:0000256" key="7">
    <source>
        <dbReference type="ARBA" id="ARBA00022989"/>
    </source>
</evidence>
<dbReference type="PANTHER" id="PTHR46059">
    <property type="entry name" value="BETA-GALACTOSIDE ALPHA-2,6-SIALYLTRANSFERASE"/>
    <property type="match status" value="1"/>
</dbReference>
<evidence type="ECO:0000256" key="9">
    <source>
        <dbReference type="ARBA" id="ARBA00023136"/>
    </source>
</evidence>
<evidence type="ECO:0000256" key="6">
    <source>
        <dbReference type="ARBA" id="ARBA00022968"/>
    </source>
</evidence>
<dbReference type="Proteomes" id="UP001235939">
    <property type="component" value="Chromosome 12"/>
</dbReference>
<dbReference type="InterPro" id="IPR038578">
    <property type="entry name" value="GT29-like_sf"/>
</dbReference>
<name>A0ABY6L423_9ARAC</name>
<evidence type="ECO:0000313" key="15">
    <source>
        <dbReference type="EMBL" id="UYV75232.1"/>
    </source>
</evidence>
<proteinExistence type="inferred from homology"/>
<evidence type="ECO:0000256" key="8">
    <source>
        <dbReference type="ARBA" id="ARBA00023034"/>
    </source>
</evidence>
<evidence type="ECO:0000256" key="11">
    <source>
        <dbReference type="ARBA" id="ARBA00023180"/>
    </source>
</evidence>
<dbReference type="PANTHER" id="PTHR46059:SF1">
    <property type="entry name" value="BETA-GALACTOSIDE ALPHA-2,6-SIALYLTRANSFERASE"/>
    <property type="match status" value="1"/>
</dbReference>
<keyword evidence="4" id="KW-0808">Transferase</keyword>
<gene>
    <name evidence="15" type="ORF">LAZ67_12003008</name>
</gene>
<sequence>MRMPMMAISIWMFITMTIFGIVGYAYVLWNQYWKGLVERDSFMTANVMKDSEATLRSNFFRNHLAFRKLPDLKNKTINNVQDKLLGKVLTYKNHLIVQLRRSQLDSGNILYSKNNEKNNRYKVHFKGQHRHLISNALLLLCEAKQQIKFEMLNRETELFKKLGFSSLFPIQSFQDTYSAFNTCAIVTNAGSLYNSKLGKDIVTTSVVPDSHDAVLRFNNAPTIGYEEDVGAKTTFRLLNSQVVSKQEFDFLGSPLFRNVTLIAWDPSSYHGTLEQVSYLFLSYTQRGSTVPGQGTKHYQRAEEMIAKYQTMGKNGN</sequence>
<evidence type="ECO:0000256" key="12">
    <source>
        <dbReference type="ARBA" id="ARBA00034249"/>
    </source>
</evidence>
<comment type="similarity">
    <text evidence="2">Belongs to the glycosyltransferase 29 family.</text>
</comment>
<keyword evidence="10" id="KW-1015">Disulfide bond</keyword>
<protein>
    <recommendedName>
        <fullName evidence="13">beta-galactoside alpha-(2,6)-sialyltransferase</fullName>
        <ecNumber evidence="13">2.4.3.1</ecNumber>
    </recommendedName>
</protein>
<organism evidence="15 16">
    <name type="scientific">Cordylochernes scorpioides</name>
    <dbReference type="NCBI Taxonomy" id="51811"/>
    <lineage>
        <taxon>Eukaryota</taxon>
        <taxon>Metazoa</taxon>
        <taxon>Ecdysozoa</taxon>
        <taxon>Arthropoda</taxon>
        <taxon>Chelicerata</taxon>
        <taxon>Arachnida</taxon>
        <taxon>Pseudoscorpiones</taxon>
        <taxon>Cheliferoidea</taxon>
        <taxon>Chernetidae</taxon>
        <taxon>Cordylochernes</taxon>
    </lineage>
</organism>
<reference evidence="15 16" key="1">
    <citation type="submission" date="2022-01" db="EMBL/GenBank/DDBJ databases">
        <title>A chromosomal length assembly of Cordylochernes scorpioides.</title>
        <authorList>
            <person name="Zeh D."/>
            <person name="Zeh J."/>
        </authorList>
    </citation>
    <scope>NUCLEOTIDE SEQUENCE [LARGE SCALE GENOMIC DNA]</scope>
    <source>
        <strain evidence="15">IN4F17</strain>
        <tissue evidence="15">Whole Body</tissue>
    </source>
</reference>
<keyword evidence="11" id="KW-0325">Glycoprotein</keyword>
<keyword evidence="3" id="KW-0328">Glycosyltransferase</keyword>
<comment type="catalytic activity">
    <reaction evidence="12">
        <text>a beta-D-galactoside + CMP-N-acetyl-beta-neuraminate = an N-acetyl-alpha-neuraminyl-(2-&gt;6)-beta-D-galactosyl derivative + CMP + H(+)</text>
        <dbReference type="Rhea" id="RHEA:52104"/>
        <dbReference type="ChEBI" id="CHEBI:15378"/>
        <dbReference type="ChEBI" id="CHEBI:28034"/>
        <dbReference type="ChEBI" id="CHEBI:57812"/>
        <dbReference type="ChEBI" id="CHEBI:60377"/>
        <dbReference type="ChEBI" id="CHEBI:136398"/>
        <dbReference type="EC" id="2.4.3.1"/>
    </reaction>
</comment>
<accession>A0ABY6L423</accession>